<comment type="similarity">
    <text evidence="1">Belongs to the membrane fusion protein (MFP) (TC 8.A.1) family.</text>
</comment>
<dbReference type="InterPro" id="IPR006143">
    <property type="entry name" value="RND_pump_MFP"/>
</dbReference>
<name>A0A1E5ISG7_SHECO</name>
<evidence type="ECO:0000313" key="3">
    <source>
        <dbReference type="EMBL" id="GIU40181.1"/>
    </source>
</evidence>
<dbReference type="PANTHER" id="PTHR30469">
    <property type="entry name" value="MULTIDRUG RESISTANCE PROTEIN MDTA"/>
    <property type="match status" value="1"/>
</dbReference>
<sequence length="358" mass="39644">MKTLMASCLVGGLALIGCSEPMVIESSAARVETFTLPHTNNQVIREFNAVARAQDLTPLSFRVDGRISSIPVVKGQRVKKGTLLAALDKQDYQIVLNDRRARMEVASKQAQRTKQLVDKELIAQSEYDQINAQYLVSSAEAKQAQLYLDYTELRAPFDGVVSDVLVESFENIQPGSEIVTMHKIERIDVEVQIPDILLAVSRRHDARAQKQEYDVTFEAFPDVVFKGTILEMNTEKDPSSYTFIATLAVPLDEKYKVLEGMPAKVKANLSHLTYTYSRQHLVPINAVLMRDGSEINAQEGGVWLYQADSNSVTYQQVKLGVIVGDMIEVVEGLADGQVIITGGGKRLVDGQKVELIKG</sequence>
<dbReference type="NCBIfam" id="TIGR01730">
    <property type="entry name" value="RND_mfp"/>
    <property type="match status" value="1"/>
</dbReference>
<keyword evidence="6" id="KW-1185">Reference proteome</keyword>
<dbReference type="EMBL" id="BPEU01000011">
    <property type="protein sequence ID" value="GIU40181.1"/>
    <property type="molecule type" value="Genomic_DNA"/>
</dbReference>
<dbReference type="AlphaFoldDB" id="A0A1E5ISG7"/>
<organism evidence="4 5">
    <name type="scientific">Shewanella colwelliana</name>
    <name type="common">Alteromonas colwelliana</name>
    <dbReference type="NCBI Taxonomy" id="23"/>
    <lineage>
        <taxon>Bacteria</taxon>
        <taxon>Pseudomonadati</taxon>
        <taxon>Pseudomonadota</taxon>
        <taxon>Gammaproteobacteria</taxon>
        <taxon>Alteromonadales</taxon>
        <taxon>Shewanellaceae</taxon>
        <taxon>Shewanella</taxon>
    </lineage>
</organism>
<dbReference type="InterPro" id="IPR058625">
    <property type="entry name" value="MdtA-like_BSH"/>
</dbReference>
<dbReference type="GO" id="GO:0015562">
    <property type="term" value="F:efflux transmembrane transporter activity"/>
    <property type="evidence" value="ECO:0007669"/>
    <property type="project" value="TreeGrafter"/>
</dbReference>
<evidence type="ECO:0000313" key="4">
    <source>
        <dbReference type="EMBL" id="OEG73475.1"/>
    </source>
</evidence>
<dbReference type="EMBL" id="MCBT01000041">
    <property type="protein sequence ID" value="OEG73475.1"/>
    <property type="molecule type" value="Genomic_DNA"/>
</dbReference>
<evidence type="ECO:0000313" key="5">
    <source>
        <dbReference type="Proteomes" id="UP000095230"/>
    </source>
</evidence>
<dbReference type="GO" id="GO:1990281">
    <property type="term" value="C:efflux pump complex"/>
    <property type="evidence" value="ECO:0007669"/>
    <property type="project" value="TreeGrafter"/>
</dbReference>
<reference evidence="3 6" key="2">
    <citation type="submission" date="2021-05" db="EMBL/GenBank/DDBJ databases">
        <title>Molecular characterization for Shewanella algae harboring chromosomal blaOXA-55-like strains isolated from clinical and environment sample.</title>
        <authorList>
            <person name="Ohama Y."/>
            <person name="Aoki K."/>
            <person name="Harada S."/>
            <person name="Moriya K."/>
            <person name="Ishii Y."/>
            <person name="Tateda K."/>
        </authorList>
    </citation>
    <scope>NUCLEOTIDE SEQUENCE [LARGE SCALE GENOMIC DNA]</scope>
    <source>
        <strain evidence="3 6">MBTL60-118</strain>
    </source>
</reference>
<proteinExistence type="inferred from homology"/>
<dbReference type="Gene3D" id="2.40.50.100">
    <property type="match status" value="1"/>
</dbReference>
<dbReference type="Gene3D" id="2.40.30.170">
    <property type="match status" value="1"/>
</dbReference>
<dbReference type="OrthoDB" id="2110899at2"/>
<gene>
    <name evidence="4" type="ORF">BEL05_17965</name>
    <name evidence="3" type="ORF">TUM3794_17420</name>
</gene>
<dbReference type="PANTHER" id="PTHR30469:SF20">
    <property type="entry name" value="EFFLUX RND TRANSPORTER PERIPLASMIC ADAPTOR SUBUNIT"/>
    <property type="match status" value="1"/>
</dbReference>
<dbReference type="STRING" id="23.BEL05_17965"/>
<evidence type="ECO:0000256" key="1">
    <source>
        <dbReference type="ARBA" id="ARBA00009477"/>
    </source>
</evidence>
<dbReference type="RefSeq" id="WP_069671357.1">
    <property type="nucleotide sequence ID" value="NZ_BPEU01000011.1"/>
</dbReference>
<comment type="caution">
    <text evidence="4">The sequence shown here is derived from an EMBL/GenBank/DDBJ whole genome shotgun (WGS) entry which is preliminary data.</text>
</comment>
<evidence type="ECO:0000259" key="2">
    <source>
        <dbReference type="Pfam" id="PF25917"/>
    </source>
</evidence>
<dbReference type="Proteomes" id="UP000773469">
    <property type="component" value="Unassembled WGS sequence"/>
</dbReference>
<dbReference type="Proteomes" id="UP000095230">
    <property type="component" value="Unassembled WGS sequence"/>
</dbReference>
<reference evidence="4 5" key="1">
    <citation type="submission" date="2016-07" db="EMBL/GenBank/DDBJ databases">
        <title>Whole-genome of two Shewanella species isolated from a digestive organ of sea cucumber Apostichopus japonicus Selenka 1867.</title>
        <authorList>
            <person name="Hong H.-H."/>
            <person name="Choi H."/>
            <person name="Cheon S."/>
            <person name="Oh J.-S."/>
            <person name="Lee H.-G."/>
            <person name="Park C."/>
        </authorList>
    </citation>
    <scope>NUCLEOTIDE SEQUENCE [LARGE SCALE GENOMIC DNA]</scope>
    <source>
        <strain evidence="4 5">CSB03KR</strain>
    </source>
</reference>
<evidence type="ECO:0000313" key="6">
    <source>
        <dbReference type="Proteomes" id="UP000773469"/>
    </source>
</evidence>
<protein>
    <submittedName>
        <fullName evidence="4">Efflux transporter periplasmic adaptor subunit</fullName>
    </submittedName>
    <submittedName>
        <fullName evidence="3">Hemolysin secretion protein D</fullName>
    </submittedName>
</protein>
<feature type="domain" description="Multidrug resistance protein MdtA-like barrel-sandwich hybrid" evidence="2">
    <location>
        <begin position="62"/>
        <end position="168"/>
    </location>
</feature>
<dbReference type="SUPFAM" id="SSF111369">
    <property type="entry name" value="HlyD-like secretion proteins"/>
    <property type="match status" value="1"/>
</dbReference>
<dbReference type="Gene3D" id="1.10.287.470">
    <property type="entry name" value="Helix hairpin bin"/>
    <property type="match status" value="1"/>
</dbReference>
<dbReference type="Pfam" id="PF25917">
    <property type="entry name" value="BSH_RND"/>
    <property type="match status" value="1"/>
</dbReference>
<dbReference type="Gene3D" id="2.40.420.20">
    <property type="match status" value="1"/>
</dbReference>
<accession>A0A1E5ISG7</accession>